<dbReference type="RefSeq" id="WP_178378773.1">
    <property type="nucleotide sequence ID" value="NZ_QLMH01000009.1"/>
</dbReference>
<organism evidence="1 2">
    <name type="scientific">Paranoxybacillus vitaminiphilus</name>
    <dbReference type="NCBI Taxonomy" id="581036"/>
    <lineage>
        <taxon>Bacteria</taxon>
        <taxon>Bacillati</taxon>
        <taxon>Bacillota</taxon>
        <taxon>Bacilli</taxon>
        <taxon>Bacillales</taxon>
        <taxon>Anoxybacillaceae</taxon>
        <taxon>Paranoxybacillus</taxon>
    </lineage>
</organism>
<keyword evidence="2" id="KW-1185">Reference proteome</keyword>
<dbReference type="EMBL" id="QLMH01000009">
    <property type="protein sequence ID" value="RAK18585.1"/>
    <property type="molecule type" value="Genomic_DNA"/>
</dbReference>
<evidence type="ECO:0000313" key="1">
    <source>
        <dbReference type="EMBL" id="RAK18585.1"/>
    </source>
</evidence>
<name>A0A327YFI5_9BACL</name>
<dbReference type="AlphaFoldDB" id="A0A327YFI5"/>
<gene>
    <name evidence="1" type="ORF">B0I26_1092</name>
</gene>
<reference evidence="1 2" key="1">
    <citation type="submission" date="2018-06" db="EMBL/GenBank/DDBJ databases">
        <title>Genomic Encyclopedia of Type Strains, Phase III (KMG-III): the genomes of soil and plant-associated and newly described type strains.</title>
        <authorList>
            <person name="Whitman W."/>
        </authorList>
    </citation>
    <scope>NUCLEOTIDE SEQUENCE [LARGE SCALE GENOMIC DNA]</scope>
    <source>
        <strain evidence="1 2">CGMCC 1.8979</strain>
    </source>
</reference>
<accession>A0A327YFI5</accession>
<evidence type="ECO:0000313" key="2">
    <source>
        <dbReference type="Proteomes" id="UP000248555"/>
    </source>
</evidence>
<dbReference type="Proteomes" id="UP000248555">
    <property type="component" value="Unassembled WGS sequence"/>
</dbReference>
<sequence length="54" mass="5849">MKTAAHPGNMPDLCSAVESRRAAIKAGIDIGEQCLALFDNILCLDHQQSMQHVV</sequence>
<protein>
    <submittedName>
        <fullName evidence="1">Uncharacterized protein</fullName>
    </submittedName>
</protein>
<proteinExistence type="predicted"/>
<comment type="caution">
    <text evidence="1">The sequence shown here is derived from an EMBL/GenBank/DDBJ whole genome shotgun (WGS) entry which is preliminary data.</text>
</comment>